<reference evidence="12 13" key="1">
    <citation type="journal article" date="2016" name="Nat. Commun.">
        <title>Thousands of microbial genomes shed light on interconnected biogeochemical processes in an aquifer system.</title>
        <authorList>
            <person name="Anantharaman K."/>
            <person name="Brown C.T."/>
            <person name="Hug L.A."/>
            <person name="Sharon I."/>
            <person name="Castelle C.J."/>
            <person name="Probst A.J."/>
            <person name="Thomas B.C."/>
            <person name="Singh A."/>
            <person name="Wilkins M.J."/>
            <person name="Karaoz U."/>
            <person name="Brodie E.L."/>
            <person name="Williams K.H."/>
            <person name="Hubbard S.S."/>
            <person name="Banfield J.F."/>
        </authorList>
    </citation>
    <scope>NUCLEOTIDE SEQUENCE [LARGE SCALE GENOMIC DNA]</scope>
</reference>
<comment type="caution">
    <text evidence="12">The sequence shown here is derived from an EMBL/GenBank/DDBJ whole genome shotgun (WGS) entry which is preliminary data.</text>
</comment>
<comment type="subunit">
    <text evidence="7 9">Part of the 50S ribosomal subunit.</text>
</comment>
<accession>A0A1F5KLD7</accession>
<name>A0A1F5KLD7_9BACT</name>
<evidence type="ECO:0000256" key="6">
    <source>
        <dbReference type="ARBA" id="ARBA00035207"/>
    </source>
</evidence>
<dbReference type="InterPro" id="IPR047867">
    <property type="entry name" value="Ribosomal_uL22_bac/org-type"/>
</dbReference>
<evidence type="ECO:0000256" key="4">
    <source>
        <dbReference type="ARBA" id="ARBA00022980"/>
    </source>
</evidence>
<organism evidence="12 13">
    <name type="scientific">Candidatus Daviesbacteria bacterium RIFCSPLOWO2_01_FULL_39_12</name>
    <dbReference type="NCBI Taxonomy" id="1797785"/>
    <lineage>
        <taxon>Bacteria</taxon>
        <taxon>Candidatus Daviesiibacteriota</taxon>
    </lineage>
</organism>
<evidence type="ECO:0000256" key="11">
    <source>
        <dbReference type="SAM" id="MobiDB-lite"/>
    </source>
</evidence>
<dbReference type="Pfam" id="PF00237">
    <property type="entry name" value="Ribosomal_L22"/>
    <property type="match status" value="1"/>
</dbReference>
<evidence type="ECO:0000256" key="1">
    <source>
        <dbReference type="ARBA" id="ARBA00009451"/>
    </source>
</evidence>
<dbReference type="InterPro" id="IPR036394">
    <property type="entry name" value="Ribosomal_uL22_sf"/>
</dbReference>
<dbReference type="AlphaFoldDB" id="A0A1F5KLD7"/>
<dbReference type="NCBIfam" id="TIGR01044">
    <property type="entry name" value="rplV_bact"/>
    <property type="match status" value="1"/>
</dbReference>
<dbReference type="SUPFAM" id="SSF54843">
    <property type="entry name" value="Ribosomal protein L22"/>
    <property type="match status" value="1"/>
</dbReference>
<dbReference type="GO" id="GO:0022625">
    <property type="term" value="C:cytosolic large ribosomal subunit"/>
    <property type="evidence" value="ECO:0007669"/>
    <property type="project" value="TreeGrafter"/>
</dbReference>
<evidence type="ECO:0000256" key="9">
    <source>
        <dbReference type="RuleBase" id="RU004006"/>
    </source>
</evidence>
<dbReference type="InterPro" id="IPR005727">
    <property type="entry name" value="Ribosomal_uL22_bac/chlpt-type"/>
</dbReference>
<evidence type="ECO:0000256" key="8">
    <source>
        <dbReference type="RuleBase" id="RU004005"/>
    </source>
</evidence>
<feature type="region of interest" description="Disordered" evidence="11">
    <location>
        <begin position="112"/>
        <end position="133"/>
    </location>
</feature>
<evidence type="ECO:0000256" key="3">
    <source>
        <dbReference type="ARBA" id="ARBA00022884"/>
    </source>
</evidence>
<dbReference type="EMBL" id="MFDM01000033">
    <property type="protein sequence ID" value="OGE41702.1"/>
    <property type="molecule type" value="Genomic_DNA"/>
</dbReference>
<dbReference type="GO" id="GO:0019843">
    <property type="term" value="F:rRNA binding"/>
    <property type="evidence" value="ECO:0007669"/>
    <property type="project" value="UniProtKB-UniRule"/>
</dbReference>
<evidence type="ECO:0000256" key="10">
    <source>
        <dbReference type="RuleBase" id="RU004008"/>
    </source>
</evidence>
<comment type="function">
    <text evidence="7 10">This protein binds specifically to 23S rRNA; its binding is stimulated by other ribosomal proteins, e.g., L4, L17, and L20. It is important during the early stages of 50S assembly. It makes multiple contacts with different domains of the 23S rRNA in the assembled 50S subunit and ribosome.</text>
</comment>
<gene>
    <name evidence="7" type="primary">rplV</name>
    <name evidence="12" type="ORF">A3B45_04955</name>
</gene>
<dbReference type="STRING" id="1797785.A3B45_04955"/>
<keyword evidence="2 7" id="KW-0699">rRNA-binding</keyword>
<keyword evidence="4 7" id="KW-0689">Ribosomal protein</keyword>
<dbReference type="Gene3D" id="3.90.470.10">
    <property type="entry name" value="Ribosomal protein L22/L17"/>
    <property type="match status" value="1"/>
</dbReference>
<comment type="similarity">
    <text evidence="1 7 8">Belongs to the universal ribosomal protein uL22 family.</text>
</comment>
<dbReference type="PANTHER" id="PTHR13501:SF8">
    <property type="entry name" value="LARGE RIBOSOMAL SUBUNIT PROTEIN UL22M"/>
    <property type="match status" value="1"/>
</dbReference>
<keyword evidence="5 7" id="KW-0687">Ribonucleoprotein</keyword>
<dbReference type="InterPro" id="IPR001063">
    <property type="entry name" value="Ribosomal_uL22"/>
</dbReference>
<dbReference type="GO" id="GO:0006412">
    <property type="term" value="P:translation"/>
    <property type="evidence" value="ECO:0007669"/>
    <property type="project" value="UniProtKB-UniRule"/>
</dbReference>
<proteinExistence type="inferred from homology"/>
<keyword evidence="3 7" id="KW-0694">RNA-binding</keyword>
<dbReference type="CDD" id="cd00336">
    <property type="entry name" value="Ribosomal_L22"/>
    <property type="match status" value="1"/>
</dbReference>
<sequence length="133" mass="15018">MEAQTIQKYIHTSPRKLRLVADMVRKMAPARALDILNFTPKAAAKDLSLAIKTAMANAKKIGMDESKLTFQKLEVNESSKMRRIRFAARGRTRPFKKRMSHIKIVLEESGVKSLESSKKVEDIKKEKGVTTSS</sequence>
<dbReference type="HAMAP" id="MF_01331_B">
    <property type="entry name" value="Ribosomal_uL22_B"/>
    <property type="match status" value="1"/>
</dbReference>
<evidence type="ECO:0000256" key="2">
    <source>
        <dbReference type="ARBA" id="ARBA00022730"/>
    </source>
</evidence>
<dbReference type="GO" id="GO:0003735">
    <property type="term" value="F:structural constituent of ribosome"/>
    <property type="evidence" value="ECO:0007669"/>
    <property type="project" value="InterPro"/>
</dbReference>
<evidence type="ECO:0000313" key="12">
    <source>
        <dbReference type="EMBL" id="OGE41702.1"/>
    </source>
</evidence>
<comment type="function">
    <text evidence="7">The globular domain of the protein is located near the polypeptide exit tunnel on the outside of the subunit, while an extended beta-hairpin is found that lines the wall of the exit tunnel in the center of the 70S ribosome.</text>
</comment>
<evidence type="ECO:0000256" key="5">
    <source>
        <dbReference type="ARBA" id="ARBA00023274"/>
    </source>
</evidence>
<dbReference type="PANTHER" id="PTHR13501">
    <property type="entry name" value="CHLOROPLAST 50S RIBOSOMAL PROTEIN L22-RELATED"/>
    <property type="match status" value="1"/>
</dbReference>
<evidence type="ECO:0000256" key="7">
    <source>
        <dbReference type="HAMAP-Rule" id="MF_01331"/>
    </source>
</evidence>
<evidence type="ECO:0000313" key="13">
    <source>
        <dbReference type="Proteomes" id="UP000178565"/>
    </source>
</evidence>
<dbReference type="Proteomes" id="UP000178565">
    <property type="component" value="Unassembled WGS sequence"/>
</dbReference>
<protein>
    <recommendedName>
        <fullName evidence="6 7">Large ribosomal subunit protein uL22</fullName>
    </recommendedName>
</protein>